<accession>A0A6B2M646</accession>
<evidence type="ECO:0000256" key="9">
    <source>
        <dbReference type="ARBA" id="ARBA00023167"/>
    </source>
</evidence>
<dbReference type="Pfam" id="PF02219">
    <property type="entry name" value="MTHFR"/>
    <property type="match status" value="1"/>
</dbReference>
<evidence type="ECO:0000256" key="4">
    <source>
        <dbReference type="ARBA" id="ARBA00022605"/>
    </source>
</evidence>
<dbReference type="InterPro" id="IPR029041">
    <property type="entry name" value="FAD-linked_oxidoreductase-like"/>
</dbReference>
<gene>
    <name evidence="13" type="primary">metF</name>
    <name evidence="13" type="ORF">G0Q06_12485</name>
</gene>
<evidence type="ECO:0000256" key="8">
    <source>
        <dbReference type="ARBA" id="ARBA00023027"/>
    </source>
</evidence>
<dbReference type="AlphaFoldDB" id="A0A6B2M646"/>
<proteinExistence type="inferred from homology"/>
<comment type="pathway">
    <text evidence="10">Amino-acid biosynthesis; L-methionine biosynthesis via de novo pathway.</text>
</comment>
<dbReference type="GO" id="GO:0071949">
    <property type="term" value="F:FAD binding"/>
    <property type="evidence" value="ECO:0007669"/>
    <property type="project" value="TreeGrafter"/>
</dbReference>
<evidence type="ECO:0000256" key="2">
    <source>
        <dbReference type="ARBA" id="ARBA00004777"/>
    </source>
</evidence>
<dbReference type="Proteomes" id="UP000478417">
    <property type="component" value="Unassembled WGS sequence"/>
</dbReference>
<evidence type="ECO:0000256" key="6">
    <source>
        <dbReference type="ARBA" id="ARBA00022827"/>
    </source>
</evidence>
<evidence type="ECO:0000256" key="7">
    <source>
        <dbReference type="ARBA" id="ARBA00023002"/>
    </source>
</evidence>
<keyword evidence="9" id="KW-0486">Methionine biosynthesis</keyword>
<evidence type="ECO:0000313" key="14">
    <source>
        <dbReference type="Proteomes" id="UP000478417"/>
    </source>
</evidence>
<comment type="catalytic activity">
    <reaction evidence="11">
        <text>(6S)-5-methyl-5,6,7,8-tetrahydrofolate + NAD(+) = (6R)-5,10-methylene-5,6,7,8-tetrahydrofolate + NADH + H(+)</text>
        <dbReference type="Rhea" id="RHEA:19821"/>
        <dbReference type="ChEBI" id="CHEBI:15378"/>
        <dbReference type="ChEBI" id="CHEBI:15636"/>
        <dbReference type="ChEBI" id="CHEBI:18608"/>
        <dbReference type="ChEBI" id="CHEBI:57540"/>
        <dbReference type="ChEBI" id="CHEBI:57945"/>
        <dbReference type="EC" id="1.5.1.54"/>
    </reaction>
    <physiologicalReaction direction="right-to-left" evidence="11">
        <dbReference type="Rhea" id="RHEA:19823"/>
    </physiologicalReaction>
</comment>
<evidence type="ECO:0000256" key="12">
    <source>
        <dbReference type="RuleBase" id="RU003862"/>
    </source>
</evidence>
<evidence type="ECO:0000256" key="3">
    <source>
        <dbReference type="ARBA" id="ARBA00006743"/>
    </source>
</evidence>
<evidence type="ECO:0000256" key="10">
    <source>
        <dbReference type="ARBA" id="ARBA00034478"/>
    </source>
</evidence>
<keyword evidence="14" id="KW-1185">Reference proteome</keyword>
<dbReference type="GO" id="GO:0005829">
    <property type="term" value="C:cytosol"/>
    <property type="evidence" value="ECO:0007669"/>
    <property type="project" value="InterPro"/>
</dbReference>
<dbReference type="GO" id="GO:0035999">
    <property type="term" value="P:tetrahydrofolate interconversion"/>
    <property type="evidence" value="ECO:0007669"/>
    <property type="project" value="UniProtKB-UniPathway"/>
</dbReference>
<evidence type="ECO:0000256" key="5">
    <source>
        <dbReference type="ARBA" id="ARBA00022630"/>
    </source>
</evidence>
<sequence>MSKNRPITEFLSRNRPVISVEFFPPKDESGGEQIVAAAKEIREQIDPDFVSITYGAGGGTRERTYRYASILKDEYGFEVMPHLTCVGSSREELLEIISAYQAAGFCNIMALRGDPPSGESTFTPHPDGLPYAGDLVKLIRDNYSGFSIGVAGYPEVHPEATSAEDDLCHLKGKVDAGASFITTQLFYDNANFLEFVKRCQGAGIDIPIIPGLMPIRSAKQAKRFCQHIPAELEAALEAAGDDPKKTREVGVDWTHRQIAGLMDAGIKAFHMYIMNRSGMAVEVIKRLRQSGRL</sequence>
<dbReference type="PANTHER" id="PTHR45754:SF3">
    <property type="entry name" value="METHYLENETETRAHYDROFOLATE REDUCTASE (NADPH)"/>
    <property type="match status" value="1"/>
</dbReference>
<name>A0A6B2M646_9BACT</name>
<dbReference type="NCBIfam" id="TIGR00676">
    <property type="entry name" value="fadh2"/>
    <property type="match status" value="1"/>
</dbReference>
<reference evidence="13 14" key="1">
    <citation type="submission" date="2020-02" db="EMBL/GenBank/DDBJ databases">
        <title>Albibacoteraceae fam. nov., the first described family within the subdivision 4 Verrucomicrobia.</title>
        <authorList>
            <person name="Xi F."/>
        </authorList>
    </citation>
    <scope>NUCLEOTIDE SEQUENCE [LARGE SCALE GENOMIC DNA]</scope>
    <source>
        <strain evidence="13 14">CK1056</strain>
    </source>
</reference>
<keyword evidence="6 12" id="KW-0274">FAD</keyword>
<dbReference type="SUPFAM" id="SSF51730">
    <property type="entry name" value="FAD-linked oxidoreductase"/>
    <property type="match status" value="1"/>
</dbReference>
<keyword evidence="8" id="KW-0520">NAD</keyword>
<keyword evidence="7 12" id="KW-0560">Oxidoreductase</keyword>
<comment type="similarity">
    <text evidence="3 12">Belongs to the methylenetetrahydrofolate reductase family.</text>
</comment>
<keyword evidence="5 12" id="KW-0285">Flavoprotein</keyword>
<dbReference type="GO" id="GO:0106312">
    <property type="term" value="F:methylenetetrahydrofolate reductase (NADH) activity"/>
    <property type="evidence" value="ECO:0007669"/>
    <property type="project" value="UniProtKB-EC"/>
</dbReference>
<dbReference type="Gene3D" id="3.20.20.220">
    <property type="match status" value="1"/>
</dbReference>
<dbReference type="RefSeq" id="WP_163966601.1">
    <property type="nucleotide sequence ID" value="NZ_JAAGNX010000003.1"/>
</dbReference>
<dbReference type="GO" id="GO:0009086">
    <property type="term" value="P:methionine biosynthetic process"/>
    <property type="evidence" value="ECO:0007669"/>
    <property type="project" value="UniProtKB-KW"/>
</dbReference>
<evidence type="ECO:0000256" key="11">
    <source>
        <dbReference type="ARBA" id="ARBA00048628"/>
    </source>
</evidence>
<dbReference type="UniPathway" id="UPA00193"/>
<comment type="cofactor">
    <cofactor evidence="1 12">
        <name>FAD</name>
        <dbReference type="ChEBI" id="CHEBI:57692"/>
    </cofactor>
</comment>
<dbReference type="EMBL" id="JAAGNX010000003">
    <property type="protein sequence ID" value="NDV63275.1"/>
    <property type="molecule type" value="Genomic_DNA"/>
</dbReference>
<keyword evidence="4" id="KW-0028">Amino-acid biosynthesis</keyword>
<dbReference type="EC" id="1.5.1.54" evidence="12"/>
<comment type="pathway">
    <text evidence="2 12">One-carbon metabolism; tetrahydrofolate interconversion.</text>
</comment>
<evidence type="ECO:0000313" key="13">
    <source>
        <dbReference type="EMBL" id="NDV63275.1"/>
    </source>
</evidence>
<dbReference type="PANTHER" id="PTHR45754">
    <property type="entry name" value="METHYLENETETRAHYDROFOLATE REDUCTASE"/>
    <property type="match status" value="1"/>
</dbReference>
<dbReference type="InterPro" id="IPR003171">
    <property type="entry name" value="Mehydrof_redctse-like"/>
</dbReference>
<comment type="caution">
    <text evidence="13">The sequence shown here is derived from an EMBL/GenBank/DDBJ whole genome shotgun (WGS) entry which is preliminary data.</text>
</comment>
<organism evidence="13 14">
    <name type="scientific">Oceanipulchritudo coccoides</name>
    <dbReference type="NCBI Taxonomy" id="2706888"/>
    <lineage>
        <taxon>Bacteria</taxon>
        <taxon>Pseudomonadati</taxon>
        <taxon>Verrucomicrobiota</taxon>
        <taxon>Opitutia</taxon>
        <taxon>Puniceicoccales</taxon>
        <taxon>Oceanipulchritudinaceae</taxon>
        <taxon>Oceanipulchritudo</taxon>
    </lineage>
</organism>
<dbReference type="CDD" id="cd00537">
    <property type="entry name" value="MTHFR"/>
    <property type="match status" value="1"/>
</dbReference>
<dbReference type="InterPro" id="IPR004620">
    <property type="entry name" value="MTHF_reductase_bac"/>
</dbReference>
<evidence type="ECO:0000256" key="1">
    <source>
        <dbReference type="ARBA" id="ARBA00001974"/>
    </source>
</evidence>
<protein>
    <recommendedName>
        <fullName evidence="12">Methylenetetrahydrofolate reductase</fullName>
        <ecNumber evidence="12">1.5.1.54</ecNumber>
    </recommendedName>
</protein>